<dbReference type="RefSeq" id="WP_014103500.1">
    <property type="nucleotide sequence ID" value="NC_016026.1"/>
</dbReference>
<gene>
    <name evidence="2" type="ordered locus">MICA_1968</name>
</gene>
<dbReference type="STRING" id="856793.MICA_1968"/>
<sequence>MSNASVQQLTFDLGHRTAQGRDDFLIAPSNADAVAWIDRWPDWPAPALVLHGPAACGKSHLAAVWADQTDAVAIAPSDLAKIPADELFARGPHLVIDGVDPWIGDRASETTLFHLYNMAREQGHTILLTFRTAPSRLDFIVADLASRLRAAPAVAIHAPDETLLGAVLVKMFADRQLQVGQDVMTYLLPRMERSFAAARDLVTRADALALAQKRAISVPLVRDVLTQIQDEF</sequence>
<feature type="domain" description="Hda lid" evidence="1">
    <location>
        <begin position="168"/>
        <end position="225"/>
    </location>
</feature>
<dbReference type="EMBL" id="CP002382">
    <property type="protein sequence ID" value="AEP10277.1"/>
    <property type="molecule type" value="Genomic_DNA"/>
</dbReference>
<dbReference type="GO" id="GO:0005886">
    <property type="term" value="C:plasma membrane"/>
    <property type="evidence" value="ECO:0007669"/>
    <property type="project" value="TreeGrafter"/>
</dbReference>
<dbReference type="GO" id="GO:0003688">
    <property type="term" value="F:DNA replication origin binding"/>
    <property type="evidence" value="ECO:0007669"/>
    <property type="project" value="TreeGrafter"/>
</dbReference>
<evidence type="ECO:0000313" key="3">
    <source>
        <dbReference type="Proteomes" id="UP000009286"/>
    </source>
</evidence>
<dbReference type="KEGG" id="mai:MICA_1968"/>
<protein>
    <submittedName>
        <fullName evidence="2">Bacterial dnaA family protein</fullName>
    </submittedName>
</protein>
<dbReference type="InterPro" id="IPR027417">
    <property type="entry name" value="P-loop_NTPase"/>
</dbReference>
<dbReference type="GO" id="GO:0006270">
    <property type="term" value="P:DNA replication initiation"/>
    <property type="evidence" value="ECO:0007669"/>
    <property type="project" value="TreeGrafter"/>
</dbReference>
<dbReference type="OrthoDB" id="7390113at2"/>
<keyword evidence="3" id="KW-1185">Reference proteome</keyword>
<organism evidence="2 3">
    <name type="scientific">Micavibrio aeruginosavorus (strain ARL-13)</name>
    <dbReference type="NCBI Taxonomy" id="856793"/>
    <lineage>
        <taxon>Bacteria</taxon>
        <taxon>Pseudomonadati</taxon>
        <taxon>Bdellovibrionota</taxon>
        <taxon>Bdellovibrionia</taxon>
        <taxon>Bdellovibrionales</taxon>
        <taxon>Pseudobdellovibrionaceae</taxon>
        <taxon>Micavibrio</taxon>
    </lineage>
</organism>
<accession>G2KNN2</accession>
<dbReference type="Proteomes" id="UP000009286">
    <property type="component" value="Chromosome"/>
</dbReference>
<proteinExistence type="predicted"/>
<evidence type="ECO:0000259" key="1">
    <source>
        <dbReference type="Pfam" id="PF22688"/>
    </source>
</evidence>
<name>G2KNN2_MICAA</name>
<dbReference type="SUPFAM" id="SSF52540">
    <property type="entry name" value="P-loop containing nucleoside triphosphate hydrolases"/>
    <property type="match status" value="1"/>
</dbReference>
<dbReference type="AlphaFoldDB" id="G2KNN2"/>
<reference evidence="2 3" key="1">
    <citation type="journal article" date="2011" name="BMC Genomics">
        <title>Genomic insights into an obligate epibiotic bacterial predator: Micavibrio aeruginosavorus ARL-13.</title>
        <authorList>
            <person name="Wang Z."/>
            <person name="Kadouri D."/>
            <person name="Wu M."/>
        </authorList>
    </citation>
    <scope>NUCLEOTIDE SEQUENCE [LARGE SCALE GENOMIC DNA]</scope>
    <source>
        <strain evidence="2 3">ARL-13</strain>
    </source>
</reference>
<dbReference type="Pfam" id="PF22688">
    <property type="entry name" value="Hda_lid"/>
    <property type="match status" value="1"/>
</dbReference>
<dbReference type="PANTHER" id="PTHR30050">
    <property type="entry name" value="CHROMOSOMAL REPLICATION INITIATOR PROTEIN DNAA"/>
    <property type="match status" value="1"/>
</dbReference>
<dbReference type="Gene3D" id="1.10.8.60">
    <property type="match status" value="1"/>
</dbReference>
<dbReference type="HOGENOM" id="CLU_072265_0_0_5"/>
<dbReference type="InterPro" id="IPR055199">
    <property type="entry name" value="Hda_lid"/>
</dbReference>
<evidence type="ECO:0000313" key="2">
    <source>
        <dbReference type="EMBL" id="AEP10277.1"/>
    </source>
</evidence>
<dbReference type="eggNOG" id="COG0593">
    <property type="taxonomic scope" value="Bacteria"/>
</dbReference>
<dbReference type="PANTHER" id="PTHR30050:SF5">
    <property type="entry name" value="DNAA REGULATORY INACTIVATOR HDA"/>
    <property type="match status" value="1"/>
</dbReference>
<dbReference type="Gene3D" id="3.40.50.300">
    <property type="entry name" value="P-loop containing nucleotide triphosphate hydrolases"/>
    <property type="match status" value="1"/>
</dbReference>